<reference evidence="1 2" key="1">
    <citation type="submission" date="2014-11" db="EMBL/GenBank/DDBJ databases">
        <title>Complete Genome Sequence of Pseudoalteromonas sp. Strain OCN003 Isolated from Kaneohe Bay, Oahu, Hawaii.</title>
        <authorList>
            <person name="Beurmann S."/>
            <person name="Videau P."/>
            <person name="Ushijima B."/>
            <person name="Smith A.M."/>
            <person name="Aeby G.S."/>
            <person name="Callahan S.M."/>
            <person name="Belcaid M."/>
        </authorList>
    </citation>
    <scope>NUCLEOTIDE SEQUENCE [LARGE SCALE GENOMIC DNA]</scope>
    <source>
        <strain evidence="1 2">OCN003</strain>
    </source>
</reference>
<dbReference type="Proteomes" id="UP000030341">
    <property type="component" value="Chromosome 1"/>
</dbReference>
<evidence type="ECO:0000313" key="2">
    <source>
        <dbReference type="Proteomes" id="UP000030341"/>
    </source>
</evidence>
<dbReference type="EMBL" id="CP009888">
    <property type="protein sequence ID" value="AIY64947.1"/>
    <property type="molecule type" value="Genomic_DNA"/>
</dbReference>
<dbReference type="KEGG" id="pseo:OM33_07130"/>
<accession>A0A0A7EG11</accession>
<keyword evidence="2" id="KW-1185">Reference proteome</keyword>
<dbReference type="AlphaFoldDB" id="A0A0A7EG11"/>
<dbReference type="HOGENOM" id="CLU_2383975_0_0_6"/>
<evidence type="ECO:0000313" key="1">
    <source>
        <dbReference type="EMBL" id="AIY64947.1"/>
    </source>
</evidence>
<proteinExistence type="predicted"/>
<organism evidence="1 2">
    <name type="scientific">Pseudoalteromonas piratica</name>
    <dbReference type="NCBI Taxonomy" id="1348114"/>
    <lineage>
        <taxon>Bacteria</taxon>
        <taxon>Pseudomonadati</taxon>
        <taxon>Pseudomonadota</taxon>
        <taxon>Gammaproteobacteria</taxon>
        <taxon>Alteromonadales</taxon>
        <taxon>Pseudoalteromonadaceae</taxon>
        <taxon>Pseudoalteromonas</taxon>
    </lineage>
</organism>
<protein>
    <submittedName>
        <fullName evidence="1">Uncharacterized protein</fullName>
    </submittedName>
</protein>
<sequence>MSDNVEKILSQLTSDIEKSSYETAIDRLSEFKKKFEFEINRQDLTDIEQKALLSQFGLFEQLVTKISENKKSLSKEIAQFKRNNTKINKYIQHK</sequence>
<gene>
    <name evidence="1" type="ORF">OM33_07130</name>
</gene>
<name>A0A0A7EG11_9GAMM</name>
<dbReference type="RefSeq" id="WP_038640392.1">
    <property type="nucleotide sequence ID" value="NZ_CP009888.1"/>
</dbReference>
<dbReference type="STRING" id="1348114.OM33_07130"/>